<dbReference type="EC" id="3.2.1.4" evidence="3"/>
<evidence type="ECO:0000256" key="1">
    <source>
        <dbReference type="ARBA" id="ARBA00000966"/>
    </source>
</evidence>
<dbReference type="GO" id="GO:0016787">
    <property type="term" value="F:hydrolase activity"/>
    <property type="evidence" value="ECO:0007669"/>
    <property type="project" value="UniProtKB-KW"/>
</dbReference>
<accession>A0ABT5YPM7</accession>
<dbReference type="Gene3D" id="1.50.10.10">
    <property type="match status" value="1"/>
</dbReference>
<proteinExistence type="inferred from homology"/>
<dbReference type="Proteomes" id="UP001215503">
    <property type="component" value="Unassembled WGS sequence"/>
</dbReference>
<name>A0ABT5YPM7_9PROT</name>
<keyword evidence="7" id="KW-0119">Carbohydrate metabolism</keyword>
<dbReference type="PRINTS" id="PR00735">
    <property type="entry name" value="GLHYDRLASE8"/>
</dbReference>
<sequence>MIWVKAFLGAMVMVVGLSAMSHARDSLQRSWEVFQEVHVAADGRVVDDGNAGISHSESQGYTLLLAAELDSPGVFARVWTWTRNNLLIRDDGLVAWRYDPESQPPITDVNNASDGDLLIAHALSLAAKRWQRQDYREAAEDLALAIRNNLVREVGPYTLLIPGSEGFDQDDGLVVNPSYWIFASLEEMQELDPDPTWQALIDSGRELLRDLIATYPLIPDWVVVQADGSFAPTEDLPWESGYNALRVPLYLAGGGVEEAEVPGAFARSWGDEGTPFPVIQPLDGEAEVEFNDDPAYDALRQLLACARQEQGVGQRSLSPESFYYPATLLLLSNLYRDRGFPEC</sequence>
<keyword evidence="5" id="KW-0136">Cellulose degradation</keyword>
<evidence type="ECO:0000313" key="10">
    <source>
        <dbReference type="Proteomes" id="UP001215503"/>
    </source>
</evidence>
<evidence type="ECO:0000256" key="3">
    <source>
        <dbReference type="ARBA" id="ARBA00012601"/>
    </source>
</evidence>
<protein>
    <recommendedName>
        <fullName evidence="3">cellulase</fullName>
        <ecNumber evidence="3">3.2.1.4</ecNumber>
    </recommendedName>
</protein>
<keyword evidence="4 9" id="KW-0378">Hydrolase</keyword>
<dbReference type="InterPro" id="IPR002037">
    <property type="entry name" value="Glyco_hydro_8"/>
</dbReference>
<keyword evidence="8" id="KW-0732">Signal</keyword>
<feature type="signal peptide" evidence="8">
    <location>
        <begin position="1"/>
        <end position="23"/>
    </location>
</feature>
<keyword evidence="10" id="KW-1185">Reference proteome</keyword>
<evidence type="ECO:0000256" key="6">
    <source>
        <dbReference type="ARBA" id="ARBA00023295"/>
    </source>
</evidence>
<dbReference type="EMBL" id="JARHUD010000008">
    <property type="protein sequence ID" value="MDF2096928.1"/>
    <property type="molecule type" value="Genomic_DNA"/>
</dbReference>
<dbReference type="InterPro" id="IPR012341">
    <property type="entry name" value="6hp_glycosidase-like_sf"/>
</dbReference>
<reference evidence="9 10" key="1">
    <citation type="submission" date="2023-03" db="EMBL/GenBank/DDBJ databases">
        <title>Fodinicurvata sp. CAU 1616 isolated from sea sendiment.</title>
        <authorList>
            <person name="Kim W."/>
        </authorList>
    </citation>
    <scope>NUCLEOTIDE SEQUENCE [LARGE SCALE GENOMIC DNA]</scope>
    <source>
        <strain evidence="9 10">CAU 1616</strain>
    </source>
</reference>
<organism evidence="9 10">
    <name type="scientific">Aquibaculum arenosum</name>
    <dbReference type="NCBI Taxonomy" id="3032591"/>
    <lineage>
        <taxon>Bacteria</taxon>
        <taxon>Pseudomonadati</taxon>
        <taxon>Pseudomonadota</taxon>
        <taxon>Alphaproteobacteria</taxon>
        <taxon>Rhodospirillales</taxon>
        <taxon>Rhodovibrionaceae</taxon>
        <taxon>Aquibaculum</taxon>
    </lineage>
</organism>
<dbReference type="InterPro" id="IPR008928">
    <property type="entry name" value="6-hairpin_glycosidase_sf"/>
</dbReference>
<gene>
    <name evidence="9" type="ORF">P2G67_13175</name>
</gene>
<evidence type="ECO:0000256" key="8">
    <source>
        <dbReference type="SAM" id="SignalP"/>
    </source>
</evidence>
<keyword evidence="7" id="KW-0624">Polysaccharide degradation</keyword>
<evidence type="ECO:0000256" key="2">
    <source>
        <dbReference type="ARBA" id="ARBA00009209"/>
    </source>
</evidence>
<dbReference type="SUPFAM" id="SSF48208">
    <property type="entry name" value="Six-hairpin glycosidases"/>
    <property type="match status" value="1"/>
</dbReference>
<feature type="chain" id="PRO_5047058201" description="cellulase" evidence="8">
    <location>
        <begin position="24"/>
        <end position="343"/>
    </location>
</feature>
<dbReference type="Pfam" id="PF01270">
    <property type="entry name" value="Glyco_hydro_8"/>
    <property type="match status" value="1"/>
</dbReference>
<evidence type="ECO:0000256" key="4">
    <source>
        <dbReference type="ARBA" id="ARBA00022801"/>
    </source>
</evidence>
<evidence type="ECO:0000256" key="5">
    <source>
        <dbReference type="ARBA" id="ARBA00023001"/>
    </source>
</evidence>
<comment type="catalytic activity">
    <reaction evidence="1">
        <text>Endohydrolysis of (1-&gt;4)-beta-D-glucosidic linkages in cellulose, lichenin and cereal beta-D-glucans.</text>
        <dbReference type="EC" id="3.2.1.4"/>
    </reaction>
</comment>
<dbReference type="RefSeq" id="WP_275823694.1">
    <property type="nucleotide sequence ID" value="NZ_JARHUD010000008.1"/>
</dbReference>
<comment type="caution">
    <text evidence="9">The sequence shown here is derived from an EMBL/GenBank/DDBJ whole genome shotgun (WGS) entry which is preliminary data.</text>
</comment>
<comment type="similarity">
    <text evidence="2">Belongs to the glycosyl hydrolase 8 (cellulase D) family.</text>
</comment>
<evidence type="ECO:0000256" key="7">
    <source>
        <dbReference type="ARBA" id="ARBA00023326"/>
    </source>
</evidence>
<keyword evidence="6" id="KW-0326">Glycosidase</keyword>
<evidence type="ECO:0000313" key="9">
    <source>
        <dbReference type="EMBL" id="MDF2096928.1"/>
    </source>
</evidence>